<dbReference type="RefSeq" id="WP_259660543.1">
    <property type="nucleotide sequence ID" value="NZ_JAHXRI010000006.1"/>
</dbReference>
<proteinExistence type="predicted"/>
<evidence type="ECO:0000313" key="1">
    <source>
        <dbReference type="EMBL" id="MBZ1350148.1"/>
    </source>
</evidence>
<comment type="caution">
    <text evidence="1">The sequence shown here is derived from an EMBL/GenBank/DDBJ whole genome shotgun (WGS) entry which is preliminary data.</text>
</comment>
<reference evidence="1" key="1">
    <citation type="submission" date="2021-07" db="EMBL/GenBank/DDBJ databases">
        <title>New genus and species of the family Alcaligenaceae.</title>
        <authorList>
            <person name="Hahn M.W."/>
        </authorList>
    </citation>
    <scope>NUCLEOTIDE SEQUENCE</scope>
    <source>
        <strain evidence="1">LF4-65</strain>
    </source>
</reference>
<keyword evidence="1" id="KW-0489">Methyltransferase</keyword>
<protein>
    <submittedName>
        <fullName evidence="1">Class I SAM-dependent methyltransferase</fullName>
    </submittedName>
</protein>
<dbReference type="Pfam" id="PF13578">
    <property type="entry name" value="Methyltransf_24"/>
    <property type="match status" value="1"/>
</dbReference>
<keyword evidence="2" id="KW-1185">Reference proteome</keyword>
<gene>
    <name evidence="1" type="ORF">KZZ10_05775</name>
</gene>
<accession>A0A953T1C7</accession>
<dbReference type="Proteomes" id="UP000739565">
    <property type="component" value="Unassembled WGS sequence"/>
</dbReference>
<organism evidence="1 2">
    <name type="scientific">Zwartia hollandica</name>
    <dbReference type="NCBI Taxonomy" id="324606"/>
    <lineage>
        <taxon>Bacteria</taxon>
        <taxon>Pseudomonadati</taxon>
        <taxon>Pseudomonadota</taxon>
        <taxon>Betaproteobacteria</taxon>
        <taxon>Burkholderiales</taxon>
        <taxon>Alcaligenaceae</taxon>
        <taxon>Zwartia</taxon>
    </lineage>
</organism>
<dbReference type="GO" id="GO:0032259">
    <property type="term" value="P:methylation"/>
    <property type="evidence" value="ECO:0007669"/>
    <property type="project" value="UniProtKB-KW"/>
</dbReference>
<sequence length="299" mass="34386">MTIHQNTSNGHSPQVSLEHLPIFKSYKNSPYLSLKHSSYFQVYSDLFEKYRNQDITFVEVGVLNGGSLFMWREFFGPRARIIGVELNPAAKKWENDGFEIYIGSQSDPEFWSSFFNDVGSVDLILDDGGHTYEQQIITAHQCIPYIKDGGLLVVEDTHTSYMQTFGYPTEYSFIEWTKKLIDNINARFPGLAHSNLIYKNFIYSISIFESIVSFKIDRSRCFESTPTSNEGVTSNAVDFWNKDTPVETIDSINSVERKLSSSLRLLKYLPFAKSIKKLVFETPKSLIMKTNLSKLKKYF</sequence>
<name>A0A953T1C7_9BURK</name>
<evidence type="ECO:0000313" key="2">
    <source>
        <dbReference type="Proteomes" id="UP000739565"/>
    </source>
</evidence>
<dbReference type="Gene3D" id="3.40.50.150">
    <property type="entry name" value="Vaccinia Virus protein VP39"/>
    <property type="match status" value="1"/>
</dbReference>
<dbReference type="InterPro" id="IPR029063">
    <property type="entry name" value="SAM-dependent_MTases_sf"/>
</dbReference>
<dbReference type="AlphaFoldDB" id="A0A953T1C7"/>
<dbReference type="EMBL" id="JAHXRI010000006">
    <property type="protein sequence ID" value="MBZ1350148.1"/>
    <property type="molecule type" value="Genomic_DNA"/>
</dbReference>
<dbReference type="GO" id="GO:0008168">
    <property type="term" value="F:methyltransferase activity"/>
    <property type="evidence" value="ECO:0007669"/>
    <property type="project" value="UniProtKB-KW"/>
</dbReference>
<dbReference type="SUPFAM" id="SSF53335">
    <property type="entry name" value="S-adenosyl-L-methionine-dependent methyltransferases"/>
    <property type="match status" value="1"/>
</dbReference>
<keyword evidence="1" id="KW-0808">Transferase</keyword>